<organism evidence="1 2">
    <name type="scientific">Parabacteroides goldsteinii</name>
    <dbReference type="NCBI Taxonomy" id="328812"/>
    <lineage>
        <taxon>Bacteria</taxon>
        <taxon>Pseudomonadati</taxon>
        <taxon>Bacteroidota</taxon>
        <taxon>Bacteroidia</taxon>
        <taxon>Bacteroidales</taxon>
        <taxon>Tannerellaceae</taxon>
        <taxon>Parabacteroides</taxon>
    </lineage>
</organism>
<dbReference type="RefSeq" id="WP_048317588.1">
    <property type="nucleotide sequence ID" value="NZ_CAOXUN010000016.1"/>
</dbReference>
<name>A0A0J6CDA0_9BACT</name>
<evidence type="ECO:0000313" key="2">
    <source>
        <dbReference type="Proteomes" id="UP000036166"/>
    </source>
</evidence>
<dbReference type="Proteomes" id="UP000036166">
    <property type="component" value="Unassembled WGS sequence"/>
</dbReference>
<protein>
    <recommendedName>
        <fullName evidence="3">Replication initiation protein</fullName>
    </recommendedName>
</protein>
<dbReference type="EMBL" id="LFJV01000109">
    <property type="protein sequence ID" value="KMM31265.1"/>
    <property type="molecule type" value="Genomic_DNA"/>
</dbReference>
<sequence>MYDNIRLIMSEPFRNEAERTGFISRFALFVKDEKKGIYHNKGYETLEQNKGIYIRFEAGTGLGRGRLTLSFSLHKFYNAMRTGKLFNYTPFSFEEANEACQMLTGLLGFDLSNAVVKKYEIGINVPTEKPPETYMKELDCIEIKGRKYRIIEDRKHKEYKLYGTHSEKGKRIVYIFYDKTFEARSKLKDEVRRRDIPENILRVEMDIQRPTEKILFPRLFDPVYQATLFREFRQRFICDLHYKELPVKQAGLTSKQMEVYKQVCDHGEKSAMEYYKSLYHRQAISRDQYRYYISVLTVIRGKISDLRVSISLDALYLSEQMKLILS</sequence>
<dbReference type="PATRIC" id="fig|328812.4.peg.392"/>
<proteinExistence type="predicted"/>
<comment type="caution">
    <text evidence="1">The sequence shown here is derived from an EMBL/GenBank/DDBJ whole genome shotgun (WGS) entry which is preliminary data.</text>
</comment>
<evidence type="ECO:0000313" key="1">
    <source>
        <dbReference type="EMBL" id="KMM31265.1"/>
    </source>
</evidence>
<evidence type="ECO:0008006" key="3">
    <source>
        <dbReference type="Google" id="ProtNLM"/>
    </source>
</evidence>
<reference evidence="1 2" key="1">
    <citation type="submission" date="2015-06" db="EMBL/GenBank/DDBJ databases">
        <title>Draft Genome Sequence of Parabacteroides goldsteinii with Putative Novel Metallo-Beta-Lactamases Isolated from a Blood Culture from a Human Patient.</title>
        <authorList>
            <person name="Krogh T.J."/>
            <person name="Agergaard C.N."/>
            <person name="Moller-Jensen J."/>
            <person name="Justesen U.S."/>
        </authorList>
    </citation>
    <scope>NUCLEOTIDE SEQUENCE [LARGE SCALE GENOMIC DNA]</scope>
    <source>
        <strain evidence="1 2">910340</strain>
    </source>
</reference>
<dbReference type="AlphaFoldDB" id="A0A0J6CDA0"/>
<accession>A0A0J6CDA0</accession>
<gene>
    <name evidence="1" type="ORF">ACM15_23435</name>
</gene>